<reference evidence="2 3" key="1">
    <citation type="submission" date="2019-02" db="EMBL/GenBank/DDBJ databases">
        <title>Deep-cultivation of Planctomycetes and their phenomic and genomic characterization uncovers novel biology.</title>
        <authorList>
            <person name="Wiegand S."/>
            <person name="Jogler M."/>
            <person name="Boedeker C."/>
            <person name="Pinto D."/>
            <person name="Vollmers J."/>
            <person name="Rivas-Marin E."/>
            <person name="Kohn T."/>
            <person name="Peeters S.H."/>
            <person name="Heuer A."/>
            <person name="Rast P."/>
            <person name="Oberbeckmann S."/>
            <person name="Bunk B."/>
            <person name="Jeske O."/>
            <person name="Meyerdierks A."/>
            <person name="Storesund J.E."/>
            <person name="Kallscheuer N."/>
            <person name="Luecker S."/>
            <person name="Lage O.M."/>
            <person name="Pohl T."/>
            <person name="Merkel B.J."/>
            <person name="Hornburger P."/>
            <person name="Mueller R.-W."/>
            <person name="Bruemmer F."/>
            <person name="Labrenz M."/>
            <person name="Spormann A.M."/>
            <person name="Op den Camp H."/>
            <person name="Overmann J."/>
            <person name="Amann R."/>
            <person name="Jetten M.S.M."/>
            <person name="Mascher T."/>
            <person name="Medema M.H."/>
            <person name="Devos D.P."/>
            <person name="Kaster A.-K."/>
            <person name="Ovreas L."/>
            <person name="Rohde M."/>
            <person name="Galperin M.Y."/>
            <person name="Jogler C."/>
        </authorList>
    </citation>
    <scope>NUCLEOTIDE SEQUENCE [LARGE SCALE GENOMIC DNA]</scope>
    <source>
        <strain evidence="2 3">Pla175</strain>
    </source>
</reference>
<dbReference type="Pfam" id="PF07589">
    <property type="entry name" value="PEP-CTERM"/>
    <property type="match status" value="1"/>
</dbReference>
<evidence type="ECO:0000313" key="2">
    <source>
        <dbReference type="EMBL" id="QDU89252.1"/>
    </source>
</evidence>
<dbReference type="Proteomes" id="UP000317429">
    <property type="component" value="Chromosome"/>
</dbReference>
<gene>
    <name evidence="2" type="ORF">Pla175_26390</name>
</gene>
<protein>
    <recommendedName>
        <fullName evidence="1">Ice-binding protein C-terminal domain-containing protein</fullName>
    </recommendedName>
</protein>
<dbReference type="EMBL" id="CP036291">
    <property type="protein sequence ID" value="QDU89252.1"/>
    <property type="molecule type" value="Genomic_DNA"/>
</dbReference>
<dbReference type="InterPro" id="IPR013424">
    <property type="entry name" value="Ice-binding_C"/>
</dbReference>
<dbReference type="NCBIfam" id="TIGR02595">
    <property type="entry name" value="PEP_CTERM"/>
    <property type="match status" value="1"/>
</dbReference>
<keyword evidence="3" id="KW-1185">Reference proteome</keyword>
<dbReference type="AlphaFoldDB" id="A0A518DCP5"/>
<sequence length="396" mass="40076">MAIAISSAAQAVDWDGGGDGTSYQDPLNWVDDDPTFADLTRNISGAFTVERNVDITVNRTFVNGGAVLNVTGGTQSDGQSGANVFNTVGDSGAGTLNVSGGSYSIGHGLRVGVGAAPDGVVNITGGDLIVFRDANIKAVDWASFGGRGSIEIGDTALTGGGGRLQISGGSLATRAGVYLGETGFFRVVGSAPTSIGIGANGTLDGYWHQVPGSTLEIQIDETSKGVTPISVDITSGTGQGGGNVYFDAGSLLDVSFLGAENQGRFTVMTWDGTVTDNGLAFAPGVDTDLWSFSVNANSLTVQAGDGPFGVPGDFNSDNVVDAADYTVYRDNLGLDSAALNGNGTGESTVVPADYTLWQSQFGASNALSASATPVPEPGSLLLLMVGMAACGARRRA</sequence>
<dbReference type="KEGG" id="pnd:Pla175_26390"/>
<proteinExistence type="predicted"/>
<evidence type="ECO:0000313" key="3">
    <source>
        <dbReference type="Proteomes" id="UP000317429"/>
    </source>
</evidence>
<accession>A0A518DCP5</accession>
<organism evidence="2 3">
    <name type="scientific">Pirellulimonas nuda</name>
    <dbReference type="NCBI Taxonomy" id="2528009"/>
    <lineage>
        <taxon>Bacteria</taxon>
        <taxon>Pseudomonadati</taxon>
        <taxon>Planctomycetota</taxon>
        <taxon>Planctomycetia</taxon>
        <taxon>Pirellulales</taxon>
        <taxon>Lacipirellulaceae</taxon>
        <taxon>Pirellulimonas</taxon>
    </lineage>
</organism>
<name>A0A518DCP5_9BACT</name>
<evidence type="ECO:0000259" key="1">
    <source>
        <dbReference type="Pfam" id="PF07589"/>
    </source>
</evidence>
<feature type="domain" description="Ice-binding protein C-terminal" evidence="1">
    <location>
        <begin position="373"/>
        <end position="395"/>
    </location>
</feature>